<organism evidence="1 2">
    <name type="scientific">Portunus trituberculatus</name>
    <name type="common">Swimming crab</name>
    <name type="synonym">Neptunus trituberculatus</name>
    <dbReference type="NCBI Taxonomy" id="210409"/>
    <lineage>
        <taxon>Eukaryota</taxon>
        <taxon>Metazoa</taxon>
        <taxon>Ecdysozoa</taxon>
        <taxon>Arthropoda</taxon>
        <taxon>Crustacea</taxon>
        <taxon>Multicrustacea</taxon>
        <taxon>Malacostraca</taxon>
        <taxon>Eumalacostraca</taxon>
        <taxon>Eucarida</taxon>
        <taxon>Decapoda</taxon>
        <taxon>Pleocyemata</taxon>
        <taxon>Brachyura</taxon>
        <taxon>Eubrachyura</taxon>
        <taxon>Portunoidea</taxon>
        <taxon>Portunidae</taxon>
        <taxon>Portuninae</taxon>
        <taxon>Portunus</taxon>
    </lineage>
</organism>
<protein>
    <submittedName>
        <fullName evidence="1">Uncharacterized protein</fullName>
    </submittedName>
</protein>
<proteinExistence type="predicted"/>
<evidence type="ECO:0000313" key="1">
    <source>
        <dbReference type="EMBL" id="MPC35870.1"/>
    </source>
</evidence>
<reference evidence="1 2" key="1">
    <citation type="submission" date="2019-05" db="EMBL/GenBank/DDBJ databases">
        <title>Another draft genome of Portunus trituberculatus and its Hox gene families provides insights of decapod evolution.</title>
        <authorList>
            <person name="Jeong J.-H."/>
            <person name="Song I."/>
            <person name="Kim S."/>
            <person name="Choi T."/>
            <person name="Kim D."/>
            <person name="Ryu S."/>
            <person name="Kim W."/>
        </authorList>
    </citation>
    <scope>NUCLEOTIDE SEQUENCE [LARGE SCALE GENOMIC DNA]</scope>
    <source>
        <tissue evidence="1">Muscle</tissue>
    </source>
</reference>
<dbReference type="Proteomes" id="UP000324222">
    <property type="component" value="Unassembled WGS sequence"/>
</dbReference>
<sequence>MESHLSYRHYQQCNAPAMEALICPTAINNNVMLPRVSLRPHHGNRLLCHPLTSLASDGAPRWNIVLLLPFDRPSPAPQGNTPLLHSIVFCCILLLSSSKRAEEKS</sequence>
<keyword evidence="2" id="KW-1185">Reference proteome</keyword>
<name>A0A5B7EMN7_PORTR</name>
<dbReference type="AlphaFoldDB" id="A0A5B7EMN7"/>
<accession>A0A5B7EMN7</accession>
<dbReference type="EMBL" id="VSRR010003368">
    <property type="protein sequence ID" value="MPC35870.1"/>
    <property type="molecule type" value="Genomic_DNA"/>
</dbReference>
<gene>
    <name evidence="1" type="ORF">E2C01_029308</name>
</gene>
<comment type="caution">
    <text evidence="1">The sequence shown here is derived from an EMBL/GenBank/DDBJ whole genome shotgun (WGS) entry which is preliminary data.</text>
</comment>
<evidence type="ECO:0000313" key="2">
    <source>
        <dbReference type="Proteomes" id="UP000324222"/>
    </source>
</evidence>